<keyword evidence="3" id="KW-0378">Hydrolase</keyword>
<comment type="caution">
    <text evidence="3">The sequence shown here is derived from an EMBL/GenBank/DDBJ whole genome shotgun (WGS) entry which is preliminary data.</text>
</comment>
<keyword evidence="1" id="KW-0732">Signal</keyword>
<evidence type="ECO:0000259" key="2">
    <source>
        <dbReference type="Pfam" id="PF00144"/>
    </source>
</evidence>
<accession>A0ABN3CWG4</accession>
<dbReference type="EMBL" id="BAAAQX010000036">
    <property type="protein sequence ID" value="GAA2213834.1"/>
    <property type="molecule type" value="Genomic_DNA"/>
</dbReference>
<protein>
    <submittedName>
        <fullName evidence="3">Serine hydrolase domain-containing protein</fullName>
    </submittedName>
</protein>
<feature type="signal peptide" evidence="1">
    <location>
        <begin position="1"/>
        <end position="25"/>
    </location>
</feature>
<gene>
    <name evidence="3" type="ORF">GCM10009850_092970</name>
</gene>
<dbReference type="Proteomes" id="UP001499843">
    <property type="component" value="Unassembled WGS sequence"/>
</dbReference>
<evidence type="ECO:0000256" key="1">
    <source>
        <dbReference type="SAM" id="SignalP"/>
    </source>
</evidence>
<name>A0ABN3CWG4_9ACTN</name>
<dbReference type="Pfam" id="PF00144">
    <property type="entry name" value="Beta-lactamase"/>
    <property type="match status" value="1"/>
</dbReference>
<dbReference type="PANTHER" id="PTHR43283">
    <property type="entry name" value="BETA-LACTAMASE-RELATED"/>
    <property type="match status" value="1"/>
</dbReference>
<dbReference type="InterPro" id="IPR012338">
    <property type="entry name" value="Beta-lactam/transpept-like"/>
</dbReference>
<feature type="chain" id="PRO_5046136995" evidence="1">
    <location>
        <begin position="26"/>
        <end position="397"/>
    </location>
</feature>
<proteinExistence type="predicted"/>
<dbReference type="InterPro" id="IPR001466">
    <property type="entry name" value="Beta-lactam-related"/>
</dbReference>
<sequence length="397" mass="41163">MRGAAVAAGAAATVPLMGAAVTAGADGGDADSALPPDTLPGGAYDRYVARLAAEGKFSGVVLLSHKGRTVLSRSYGMADKEKGIANSESVAFSLSSAGKPFGAVAVLQLAQQGKLKLSDTVGTYLTGFAKEIAEQVTIHHLLANISGLESPEEDVARVFQSREEVQEFYGQWARHSKLVAPVGTPTGHAGAGIVIPALIVQAVTGKTYWDYVEENIFKRCGMTGSAFYTRPQWLTDAHIAHPYMTLADGSAVDAVRNLDQSSSNQTTLGKNPGRCFIDAPGDGGFATAPDLVRFAHALRDGTVLERPYAEVLTAAKSPHGPQSFGAYHMPVHIVSGQWVHGRAGANPGVGASWNIYPYTGWVGVILSNTDGETLQALSGREVQAVTGGTSGGGGGGG</sequence>
<dbReference type="GO" id="GO:0016787">
    <property type="term" value="F:hydrolase activity"/>
    <property type="evidence" value="ECO:0007669"/>
    <property type="project" value="UniProtKB-KW"/>
</dbReference>
<keyword evidence="4" id="KW-1185">Reference proteome</keyword>
<dbReference type="SUPFAM" id="SSF56601">
    <property type="entry name" value="beta-lactamase/transpeptidase-like"/>
    <property type="match status" value="1"/>
</dbReference>
<evidence type="ECO:0000313" key="4">
    <source>
        <dbReference type="Proteomes" id="UP001499843"/>
    </source>
</evidence>
<organism evidence="3 4">
    <name type="scientific">Nonomuraea monospora</name>
    <dbReference type="NCBI Taxonomy" id="568818"/>
    <lineage>
        <taxon>Bacteria</taxon>
        <taxon>Bacillati</taxon>
        <taxon>Actinomycetota</taxon>
        <taxon>Actinomycetes</taxon>
        <taxon>Streptosporangiales</taxon>
        <taxon>Streptosporangiaceae</taxon>
        <taxon>Nonomuraea</taxon>
    </lineage>
</organism>
<dbReference type="InterPro" id="IPR050789">
    <property type="entry name" value="Diverse_Enzym_Activities"/>
</dbReference>
<reference evidence="3 4" key="1">
    <citation type="journal article" date="2019" name="Int. J. Syst. Evol. Microbiol.">
        <title>The Global Catalogue of Microorganisms (GCM) 10K type strain sequencing project: providing services to taxonomists for standard genome sequencing and annotation.</title>
        <authorList>
            <consortium name="The Broad Institute Genomics Platform"/>
            <consortium name="The Broad Institute Genome Sequencing Center for Infectious Disease"/>
            <person name="Wu L."/>
            <person name="Ma J."/>
        </authorList>
    </citation>
    <scope>NUCLEOTIDE SEQUENCE [LARGE SCALE GENOMIC DNA]</scope>
    <source>
        <strain evidence="3 4">JCM 16114</strain>
    </source>
</reference>
<feature type="domain" description="Beta-lactamase-related" evidence="2">
    <location>
        <begin position="45"/>
        <end position="375"/>
    </location>
</feature>
<evidence type="ECO:0000313" key="3">
    <source>
        <dbReference type="EMBL" id="GAA2213834.1"/>
    </source>
</evidence>
<dbReference type="Gene3D" id="3.40.710.10">
    <property type="entry name" value="DD-peptidase/beta-lactamase superfamily"/>
    <property type="match status" value="1"/>
</dbReference>